<keyword evidence="4 11" id="KW-0658">Purine biosynthesis</keyword>
<dbReference type="GO" id="GO:0004477">
    <property type="term" value="F:methenyltetrahydrofolate cyclohydrolase activity"/>
    <property type="evidence" value="ECO:0007669"/>
    <property type="project" value="UniProtKB-UniRule"/>
</dbReference>
<evidence type="ECO:0000259" key="13">
    <source>
        <dbReference type="Pfam" id="PF02882"/>
    </source>
</evidence>
<evidence type="ECO:0000256" key="11">
    <source>
        <dbReference type="HAMAP-Rule" id="MF_01576"/>
    </source>
</evidence>
<dbReference type="STRING" id="885272.JonanDRAFT_1156"/>
<feature type="binding site" evidence="11">
    <location>
        <position position="231"/>
    </location>
    <ligand>
        <name>NADP(+)</name>
        <dbReference type="ChEBI" id="CHEBI:58349"/>
    </ligand>
</feature>
<evidence type="ECO:0000256" key="9">
    <source>
        <dbReference type="ARBA" id="ARBA00023167"/>
    </source>
</evidence>
<keyword evidence="8 11" id="KW-0368">Histidine biosynthesis</keyword>
<evidence type="ECO:0000256" key="3">
    <source>
        <dbReference type="ARBA" id="ARBA00022563"/>
    </source>
</evidence>
<keyword evidence="7 11" id="KW-0560">Oxidoreductase</keyword>
<sequence length="281" mass="28905">MNAKIVDGKALAAKLKSSYSAQIEDLKARGVEPKLAVLMVGDDPASEVYAGQKKKNCEKLGIAFEMDRLSASSTEEQVLAALQTLNDDPTVTAIMVEMPLPKGLDNNKVQAAICPEKDIDGANPVNLGLLASGLPCMRACTPSAAIALAEEAGVDFKGKKVVVLGRSVTVGKPAALIALEKHATVTVCHSRTVDLAGETRQADVLIAAIGKPKFVTADMVKPGAVVIDVGINSTPDGLVGDCDTEALMSVASAITPVPGGVGPVTNAKLIGNIVEAASRRG</sequence>
<dbReference type="AlphaFoldDB" id="H0ULG3"/>
<dbReference type="Gene3D" id="3.40.50.10860">
    <property type="entry name" value="Leucine Dehydrogenase, chain A, domain 1"/>
    <property type="match status" value="1"/>
</dbReference>
<dbReference type="InterPro" id="IPR036291">
    <property type="entry name" value="NAD(P)-bd_dom_sf"/>
</dbReference>
<dbReference type="EC" id="3.5.4.9" evidence="11"/>
<keyword evidence="5 11" id="KW-0378">Hydrolase</keyword>
<dbReference type="HAMAP" id="MF_01576">
    <property type="entry name" value="THF_DHG_CYH"/>
    <property type="match status" value="1"/>
</dbReference>
<feature type="domain" description="Tetrahydrofolate dehydrogenase/cyclohydrolase NAD(P)-binding" evidence="13">
    <location>
        <begin position="139"/>
        <end position="279"/>
    </location>
</feature>
<evidence type="ECO:0000259" key="12">
    <source>
        <dbReference type="Pfam" id="PF00763"/>
    </source>
</evidence>
<protein>
    <recommendedName>
        <fullName evidence="11">Bifunctional protein FolD</fullName>
    </recommendedName>
    <domain>
        <recommendedName>
            <fullName evidence="11">Methylenetetrahydrofolate dehydrogenase</fullName>
            <ecNumber evidence="11">1.5.1.5</ecNumber>
        </recommendedName>
    </domain>
    <domain>
        <recommendedName>
            <fullName evidence="11">Methenyltetrahydrofolate cyclohydrolase</fullName>
            <ecNumber evidence="11">3.5.4.9</ecNumber>
        </recommendedName>
    </domain>
</protein>
<dbReference type="EC" id="1.5.1.5" evidence="11"/>
<dbReference type="EMBL" id="CM001376">
    <property type="protein sequence ID" value="EHM13522.1"/>
    <property type="molecule type" value="Genomic_DNA"/>
</dbReference>
<dbReference type="InterPro" id="IPR000672">
    <property type="entry name" value="THF_DH/CycHdrlase"/>
</dbReference>
<keyword evidence="11" id="KW-0028">Amino-acid biosynthesis</keyword>
<dbReference type="GO" id="GO:0004488">
    <property type="term" value="F:methylenetetrahydrofolate dehydrogenase (NADP+) activity"/>
    <property type="evidence" value="ECO:0007669"/>
    <property type="project" value="UniProtKB-UniRule"/>
</dbReference>
<comment type="subunit">
    <text evidence="2 11">Homodimer.</text>
</comment>
<dbReference type="GO" id="GO:0000105">
    <property type="term" value="P:L-histidine biosynthetic process"/>
    <property type="evidence" value="ECO:0007669"/>
    <property type="project" value="UniProtKB-KW"/>
</dbReference>
<organism evidence="14 15">
    <name type="scientific">Jonquetella anthropi DSM 22815</name>
    <dbReference type="NCBI Taxonomy" id="885272"/>
    <lineage>
        <taxon>Bacteria</taxon>
        <taxon>Thermotogati</taxon>
        <taxon>Synergistota</taxon>
        <taxon>Synergistia</taxon>
        <taxon>Synergistales</taxon>
        <taxon>Dethiosulfovibrionaceae</taxon>
        <taxon>Jonquetella</taxon>
    </lineage>
</organism>
<evidence type="ECO:0000313" key="14">
    <source>
        <dbReference type="EMBL" id="EHM13522.1"/>
    </source>
</evidence>
<dbReference type="InterPro" id="IPR046346">
    <property type="entry name" value="Aminoacid_DH-like_N_sf"/>
</dbReference>
<dbReference type="Pfam" id="PF02882">
    <property type="entry name" value="THF_DHG_CYH_C"/>
    <property type="match status" value="1"/>
</dbReference>
<accession>H0ULG3</accession>
<evidence type="ECO:0000256" key="4">
    <source>
        <dbReference type="ARBA" id="ARBA00022755"/>
    </source>
</evidence>
<comment type="catalytic activity">
    <reaction evidence="11">
        <text>(6R)-5,10-methenyltetrahydrofolate + H2O = (6R)-10-formyltetrahydrofolate + H(+)</text>
        <dbReference type="Rhea" id="RHEA:23700"/>
        <dbReference type="ChEBI" id="CHEBI:15377"/>
        <dbReference type="ChEBI" id="CHEBI:15378"/>
        <dbReference type="ChEBI" id="CHEBI:57455"/>
        <dbReference type="ChEBI" id="CHEBI:195366"/>
        <dbReference type="EC" id="3.5.4.9"/>
    </reaction>
</comment>
<dbReference type="GO" id="GO:0006164">
    <property type="term" value="P:purine nucleotide biosynthetic process"/>
    <property type="evidence" value="ECO:0007669"/>
    <property type="project" value="UniProtKB-KW"/>
</dbReference>
<dbReference type="PRINTS" id="PR00085">
    <property type="entry name" value="THFDHDRGNASE"/>
</dbReference>
<dbReference type="SUPFAM" id="SSF51735">
    <property type="entry name" value="NAD(P)-binding Rossmann-fold domains"/>
    <property type="match status" value="1"/>
</dbReference>
<dbReference type="FunFam" id="3.40.50.10860:FF:000005">
    <property type="entry name" value="C-1-tetrahydrofolate synthase, cytoplasmic, putative"/>
    <property type="match status" value="1"/>
</dbReference>
<dbReference type="Pfam" id="PF00763">
    <property type="entry name" value="THF_DHG_CYH"/>
    <property type="match status" value="1"/>
</dbReference>
<keyword evidence="3 11" id="KW-0554">One-carbon metabolism</keyword>
<keyword evidence="10 11" id="KW-0511">Multifunctional enzyme</keyword>
<dbReference type="Proteomes" id="UP000003806">
    <property type="component" value="Chromosome"/>
</dbReference>
<dbReference type="PANTHER" id="PTHR48099">
    <property type="entry name" value="C-1-TETRAHYDROFOLATE SYNTHASE, CYTOPLASMIC-RELATED"/>
    <property type="match status" value="1"/>
</dbReference>
<comment type="caution">
    <text evidence="11">Lacks conserved residue(s) required for the propagation of feature annotation.</text>
</comment>
<dbReference type="CDD" id="cd01080">
    <property type="entry name" value="NAD_bind_m-THF_DH_Cyclohyd"/>
    <property type="match status" value="1"/>
</dbReference>
<keyword evidence="15" id="KW-1185">Reference proteome</keyword>
<dbReference type="GO" id="GO:0035999">
    <property type="term" value="P:tetrahydrofolate interconversion"/>
    <property type="evidence" value="ECO:0007669"/>
    <property type="project" value="UniProtKB-UniRule"/>
</dbReference>
<name>H0ULG3_9BACT</name>
<dbReference type="PANTHER" id="PTHR48099:SF5">
    <property type="entry name" value="C-1-TETRAHYDROFOLATE SYNTHASE, CYTOPLASMIC"/>
    <property type="match status" value="1"/>
</dbReference>
<evidence type="ECO:0000256" key="2">
    <source>
        <dbReference type="ARBA" id="ARBA00011738"/>
    </source>
</evidence>
<gene>
    <name evidence="11" type="primary">folD</name>
    <name evidence="14" type="ORF">JonanDRAFT_1156</name>
</gene>
<dbReference type="GO" id="GO:0005829">
    <property type="term" value="C:cytosol"/>
    <property type="evidence" value="ECO:0007669"/>
    <property type="project" value="TreeGrafter"/>
</dbReference>
<dbReference type="FunFam" id="3.40.50.720:FF:000006">
    <property type="entry name" value="Bifunctional protein FolD"/>
    <property type="match status" value="1"/>
</dbReference>
<reference evidence="14 15" key="1">
    <citation type="submission" date="2011-11" db="EMBL/GenBank/DDBJ databases">
        <title>The Noncontiguous Finished genome of Jonquetella anthropi DSM 22815.</title>
        <authorList>
            <consortium name="US DOE Joint Genome Institute (JGI-PGF)"/>
            <person name="Lucas S."/>
            <person name="Copeland A."/>
            <person name="Lapidus A."/>
            <person name="Glavina del Rio T."/>
            <person name="Dalin E."/>
            <person name="Tice H."/>
            <person name="Bruce D."/>
            <person name="Goodwin L."/>
            <person name="Pitluck S."/>
            <person name="Peters L."/>
            <person name="Mikhailova N."/>
            <person name="Held B."/>
            <person name="Kyrpides N."/>
            <person name="Mavromatis K."/>
            <person name="Ivanova N."/>
            <person name="Markowitz V."/>
            <person name="Cheng J.-F."/>
            <person name="Hugenholtz P."/>
            <person name="Woyke T."/>
            <person name="Wu D."/>
            <person name="Gronow S."/>
            <person name="Wellnitz S."/>
            <person name="Brambilla E."/>
            <person name="Klenk H.-P."/>
            <person name="Eisen J.A."/>
        </authorList>
    </citation>
    <scope>NUCLEOTIDE SEQUENCE [LARGE SCALE GENOMIC DNA]</scope>
    <source>
        <strain evidence="14 15">DSM 22815</strain>
    </source>
</reference>
<dbReference type="eggNOG" id="COG0190">
    <property type="taxonomic scope" value="Bacteria"/>
</dbReference>
<keyword evidence="9 11" id="KW-0486">Methionine biosynthesis</keyword>
<comment type="catalytic activity">
    <reaction evidence="11">
        <text>(6R)-5,10-methylene-5,6,7,8-tetrahydrofolate + NADP(+) = (6R)-5,10-methenyltetrahydrofolate + NADPH</text>
        <dbReference type="Rhea" id="RHEA:22812"/>
        <dbReference type="ChEBI" id="CHEBI:15636"/>
        <dbReference type="ChEBI" id="CHEBI:57455"/>
        <dbReference type="ChEBI" id="CHEBI:57783"/>
        <dbReference type="ChEBI" id="CHEBI:58349"/>
        <dbReference type="EC" id="1.5.1.5"/>
    </reaction>
</comment>
<dbReference type="OrthoDB" id="9803580at2"/>
<feature type="binding site" evidence="11">
    <location>
        <begin position="165"/>
        <end position="167"/>
    </location>
    <ligand>
        <name>NADP(+)</name>
        <dbReference type="ChEBI" id="CHEBI:58349"/>
    </ligand>
</feature>
<dbReference type="Gene3D" id="3.40.50.720">
    <property type="entry name" value="NAD(P)-binding Rossmann-like Domain"/>
    <property type="match status" value="1"/>
</dbReference>
<evidence type="ECO:0000256" key="5">
    <source>
        <dbReference type="ARBA" id="ARBA00022801"/>
    </source>
</evidence>
<evidence type="ECO:0000256" key="8">
    <source>
        <dbReference type="ARBA" id="ARBA00023102"/>
    </source>
</evidence>
<evidence type="ECO:0000256" key="6">
    <source>
        <dbReference type="ARBA" id="ARBA00022857"/>
    </source>
</evidence>
<evidence type="ECO:0000256" key="1">
    <source>
        <dbReference type="ARBA" id="ARBA00004777"/>
    </source>
</evidence>
<evidence type="ECO:0000256" key="10">
    <source>
        <dbReference type="ARBA" id="ARBA00023268"/>
    </source>
</evidence>
<proteinExistence type="inferred from homology"/>
<evidence type="ECO:0000313" key="15">
    <source>
        <dbReference type="Proteomes" id="UP000003806"/>
    </source>
</evidence>
<dbReference type="GO" id="GO:0009086">
    <property type="term" value="P:methionine biosynthetic process"/>
    <property type="evidence" value="ECO:0007669"/>
    <property type="project" value="UniProtKB-KW"/>
</dbReference>
<dbReference type="InterPro" id="IPR020631">
    <property type="entry name" value="THF_DH/CycHdrlase_NAD-bd_dom"/>
</dbReference>
<comment type="similarity">
    <text evidence="11">Belongs to the tetrahydrofolate dehydrogenase/cyclohydrolase family.</text>
</comment>
<evidence type="ECO:0000256" key="7">
    <source>
        <dbReference type="ARBA" id="ARBA00023002"/>
    </source>
</evidence>
<feature type="domain" description="Tetrahydrofolate dehydrogenase/cyclohydrolase catalytic" evidence="12">
    <location>
        <begin position="6"/>
        <end position="120"/>
    </location>
</feature>
<keyword evidence="6 11" id="KW-0521">NADP</keyword>
<dbReference type="RefSeq" id="WP_008521604.1">
    <property type="nucleotide sequence ID" value="NZ_CM001376.1"/>
</dbReference>
<dbReference type="InterPro" id="IPR020630">
    <property type="entry name" value="THF_DH/CycHdrlase_cat_dom"/>
</dbReference>
<dbReference type="UniPathway" id="UPA00193"/>
<dbReference type="SUPFAM" id="SSF53223">
    <property type="entry name" value="Aminoacid dehydrogenase-like, N-terminal domain"/>
    <property type="match status" value="1"/>
</dbReference>
<comment type="function">
    <text evidence="11">Catalyzes the oxidation of 5,10-methylenetetrahydrofolate to 5,10-methenyltetrahydrofolate and then the hydrolysis of 5,10-methenyltetrahydrofolate to 10-formyltetrahydrofolate.</text>
</comment>
<comment type="pathway">
    <text evidence="1 11">One-carbon metabolism; tetrahydrofolate interconversion.</text>
</comment>
<dbReference type="HOGENOM" id="CLU_034045_2_1_0"/>